<comment type="caution">
    <text evidence="1">The sequence shown here is derived from an EMBL/GenBank/DDBJ whole genome shotgun (WGS) entry which is preliminary data.</text>
</comment>
<keyword evidence="2" id="KW-1185">Reference proteome</keyword>
<evidence type="ECO:0000313" key="1">
    <source>
        <dbReference type="EMBL" id="KAJ3805669.1"/>
    </source>
</evidence>
<dbReference type="Proteomes" id="UP001163835">
    <property type="component" value="Unassembled WGS sequence"/>
</dbReference>
<reference evidence="1" key="1">
    <citation type="submission" date="2022-09" db="EMBL/GenBank/DDBJ databases">
        <title>A Global Phylogenomic Analysis of the Shiitake Genus Lentinula.</title>
        <authorList>
            <consortium name="DOE Joint Genome Institute"/>
            <person name="Sierra-Patev S."/>
            <person name="Min B."/>
            <person name="Naranjo-Ortiz M."/>
            <person name="Looney B."/>
            <person name="Konkel Z."/>
            <person name="Slot J.C."/>
            <person name="Sakamoto Y."/>
            <person name="Steenwyk J.L."/>
            <person name="Rokas A."/>
            <person name="Carro J."/>
            <person name="Camarero S."/>
            <person name="Ferreira P."/>
            <person name="Molpeceres G."/>
            <person name="Ruiz-Duenas F.J."/>
            <person name="Serrano A."/>
            <person name="Henrissat B."/>
            <person name="Drula E."/>
            <person name="Hughes K.W."/>
            <person name="Mata J.L."/>
            <person name="Ishikawa N.K."/>
            <person name="Vargas-Isla R."/>
            <person name="Ushijima S."/>
            <person name="Smith C.A."/>
            <person name="Ahrendt S."/>
            <person name="Andreopoulos W."/>
            <person name="He G."/>
            <person name="Labutti K."/>
            <person name="Lipzen A."/>
            <person name="Ng V."/>
            <person name="Riley R."/>
            <person name="Sandor L."/>
            <person name="Barry K."/>
            <person name="Martinez A.T."/>
            <person name="Xiao Y."/>
            <person name="Gibbons J.G."/>
            <person name="Terashima K."/>
            <person name="Grigoriev I.V."/>
            <person name="Hibbett D.S."/>
        </authorList>
    </citation>
    <scope>NUCLEOTIDE SEQUENCE</scope>
    <source>
        <strain evidence="1">TMI1499</strain>
    </source>
</reference>
<sequence length="343" mass="39184">MHLVCASAIMVKRKLSLSRRDQFHHLLRLHVLGLKKNFPGWIFPTHHLAFHIFDFMDLFSGVRHWWLFPFENLIGKLQRITTNHKPGEFEHTILHSFCKGASFRQWLMRPNAPPFLQYCQKLLDQVYNYDRRPEATPSGTVTPVVTSGLVISNFRQPISKPAVATSRLLDLLGTNPYESLTRISAPKGDYTIPIEDALGNSFICFRPEAKYQLGQEWLAGQIQHIFRRECNGSIQFAVYRSQPACVADPFSDYWEDGFEAQIVSSKFSCDLEIVDLDQVAAHCARWAISDDLVVAVNLCSVRSHVIYCSFNVINTFAGLISWFWFLLIACIIEITISVAVKTT</sequence>
<proteinExistence type="predicted"/>
<protein>
    <submittedName>
        <fullName evidence="1">Uncharacterized protein</fullName>
    </submittedName>
</protein>
<organism evidence="1 2">
    <name type="scientific">Lentinula aff. lateritia</name>
    <dbReference type="NCBI Taxonomy" id="2804960"/>
    <lineage>
        <taxon>Eukaryota</taxon>
        <taxon>Fungi</taxon>
        <taxon>Dikarya</taxon>
        <taxon>Basidiomycota</taxon>
        <taxon>Agaricomycotina</taxon>
        <taxon>Agaricomycetes</taxon>
        <taxon>Agaricomycetidae</taxon>
        <taxon>Agaricales</taxon>
        <taxon>Marasmiineae</taxon>
        <taxon>Omphalotaceae</taxon>
        <taxon>Lentinula</taxon>
    </lineage>
</organism>
<dbReference type="EMBL" id="MU795552">
    <property type="protein sequence ID" value="KAJ3805669.1"/>
    <property type="molecule type" value="Genomic_DNA"/>
</dbReference>
<gene>
    <name evidence="1" type="ORF">F5876DRAFT_81524</name>
</gene>
<name>A0ACC1TLR8_9AGAR</name>
<evidence type="ECO:0000313" key="2">
    <source>
        <dbReference type="Proteomes" id="UP001163835"/>
    </source>
</evidence>
<accession>A0ACC1TLR8</accession>